<evidence type="ECO:0000259" key="1">
    <source>
        <dbReference type="Pfam" id="PF13478"/>
    </source>
</evidence>
<feature type="domain" description="XdhC Rossmann" evidence="1">
    <location>
        <begin position="1"/>
        <end position="128"/>
    </location>
</feature>
<feature type="non-terminal residue" evidence="2">
    <location>
        <position position="1"/>
    </location>
</feature>
<gene>
    <name evidence="2" type="ORF">S12H4_10882</name>
</gene>
<sequence length="140" mass="15520">VAKLLDFKIVVIDDRPEYANAQRFPEAELTLAEDFAKAFQKLKVHKSSYIVIVTHGHKSDENVLEGALATEAKYIGMIGSKTKNQTIFSHLLSKGISQKRLDRVHAPIGLNIYALTPEEIAISILAEIIKVRRAPSPGDQ</sequence>
<dbReference type="PANTHER" id="PTHR30388:SF6">
    <property type="entry name" value="XANTHINE DEHYDROGENASE SUBUNIT A-RELATED"/>
    <property type="match status" value="1"/>
</dbReference>
<dbReference type="EMBL" id="BARW01004758">
    <property type="protein sequence ID" value="GAI66304.1"/>
    <property type="molecule type" value="Genomic_DNA"/>
</dbReference>
<proteinExistence type="predicted"/>
<name>X1SES6_9ZZZZ</name>
<dbReference type="PANTHER" id="PTHR30388">
    <property type="entry name" value="ALDEHYDE OXIDOREDUCTASE MOLYBDENUM COFACTOR ASSEMBLY PROTEIN"/>
    <property type="match status" value="1"/>
</dbReference>
<dbReference type="InterPro" id="IPR052698">
    <property type="entry name" value="MoCofactor_Util/Proc"/>
</dbReference>
<reference evidence="2" key="1">
    <citation type="journal article" date="2014" name="Front. Microbiol.">
        <title>High frequency of phylogenetically diverse reductive dehalogenase-homologous genes in deep subseafloor sedimentary metagenomes.</title>
        <authorList>
            <person name="Kawai M."/>
            <person name="Futagami T."/>
            <person name="Toyoda A."/>
            <person name="Takaki Y."/>
            <person name="Nishi S."/>
            <person name="Hori S."/>
            <person name="Arai W."/>
            <person name="Tsubouchi T."/>
            <person name="Morono Y."/>
            <person name="Uchiyama I."/>
            <person name="Ito T."/>
            <person name="Fujiyama A."/>
            <person name="Inagaki F."/>
            <person name="Takami H."/>
        </authorList>
    </citation>
    <scope>NUCLEOTIDE SEQUENCE</scope>
    <source>
        <strain evidence="2">Expedition CK06-06</strain>
    </source>
</reference>
<accession>X1SES6</accession>
<evidence type="ECO:0000313" key="2">
    <source>
        <dbReference type="EMBL" id="GAI66304.1"/>
    </source>
</evidence>
<dbReference type="Pfam" id="PF13478">
    <property type="entry name" value="XdhC_C"/>
    <property type="match status" value="1"/>
</dbReference>
<protein>
    <recommendedName>
        <fullName evidence="1">XdhC Rossmann domain-containing protein</fullName>
    </recommendedName>
</protein>
<comment type="caution">
    <text evidence="2">The sequence shown here is derived from an EMBL/GenBank/DDBJ whole genome shotgun (WGS) entry which is preliminary data.</text>
</comment>
<organism evidence="2">
    <name type="scientific">marine sediment metagenome</name>
    <dbReference type="NCBI Taxonomy" id="412755"/>
    <lineage>
        <taxon>unclassified sequences</taxon>
        <taxon>metagenomes</taxon>
        <taxon>ecological metagenomes</taxon>
    </lineage>
</organism>
<dbReference type="Gene3D" id="3.40.50.720">
    <property type="entry name" value="NAD(P)-binding Rossmann-like Domain"/>
    <property type="match status" value="1"/>
</dbReference>
<dbReference type="InterPro" id="IPR027051">
    <property type="entry name" value="XdhC_Rossmann_dom"/>
</dbReference>
<dbReference type="AlphaFoldDB" id="X1SES6"/>